<dbReference type="PANTHER" id="PTHR30154">
    <property type="entry name" value="LEUCINE-RESPONSIVE REGULATORY PROTEIN"/>
    <property type="match status" value="1"/>
</dbReference>
<dbReference type="InterPro" id="IPR036388">
    <property type="entry name" value="WH-like_DNA-bd_sf"/>
</dbReference>
<dbReference type="GO" id="GO:0005829">
    <property type="term" value="C:cytosol"/>
    <property type="evidence" value="ECO:0007669"/>
    <property type="project" value="TreeGrafter"/>
</dbReference>
<proteinExistence type="predicted"/>
<dbReference type="GO" id="GO:0043565">
    <property type="term" value="F:sequence-specific DNA binding"/>
    <property type="evidence" value="ECO:0007669"/>
    <property type="project" value="InterPro"/>
</dbReference>
<dbReference type="InterPro" id="IPR019888">
    <property type="entry name" value="Tscrpt_reg_AsnC-like"/>
</dbReference>
<dbReference type="InterPro" id="IPR005082">
    <property type="entry name" value="Peptidase_U9_T4_prohead"/>
</dbReference>
<dbReference type="EMBL" id="LAZR01070115">
    <property type="protein sequence ID" value="KKK45105.1"/>
    <property type="molecule type" value="Genomic_DNA"/>
</dbReference>
<dbReference type="PRINTS" id="PR00033">
    <property type="entry name" value="HTHASNC"/>
</dbReference>
<dbReference type="AlphaFoldDB" id="A0A0F8WAL9"/>
<evidence type="ECO:0000256" key="2">
    <source>
        <dbReference type="ARBA" id="ARBA00023125"/>
    </source>
</evidence>
<dbReference type="GO" id="GO:0043200">
    <property type="term" value="P:response to amino acid"/>
    <property type="evidence" value="ECO:0007669"/>
    <property type="project" value="TreeGrafter"/>
</dbReference>
<dbReference type="PROSITE" id="PS50956">
    <property type="entry name" value="HTH_ASNC_2"/>
    <property type="match status" value="1"/>
</dbReference>
<feature type="domain" description="HTH asnC-type" evidence="4">
    <location>
        <begin position="1"/>
        <end position="49"/>
    </location>
</feature>
<protein>
    <recommendedName>
        <fullName evidence="4">HTH asnC-type domain-containing protein</fullName>
    </recommendedName>
</protein>
<evidence type="ECO:0000256" key="1">
    <source>
        <dbReference type="ARBA" id="ARBA00023015"/>
    </source>
</evidence>
<keyword evidence="1" id="KW-0805">Transcription regulation</keyword>
<evidence type="ECO:0000313" key="5">
    <source>
        <dbReference type="EMBL" id="KKK45105.1"/>
    </source>
</evidence>
<dbReference type="InterPro" id="IPR000485">
    <property type="entry name" value="AsnC-type_HTH_dom"/>
</dbReference>
<comment type="caution">
    <text evidence="5">The sequence shown here is derived from an EMBL/GenBank/DDBJ whole genome shotgun (WGS) entry which is preliminary data.</text>
</comment>
<keyword evidence="3" id="KW-0804">Transcription</keyword>
<reference evidence="5" key="1">
    <citation type="journal article" date="2015" name="Nature">
        <title>Complex archaea that bridge the gap between prokaryotes and eukaryotes.</title>
        <authorList>
            <person name="Spang A."/>
            <person name="Saw J.H."/>
            <person name="Jorgensen S.L."/>
            <person name="Zaremba-Niedzwiedzka K."/>
            <person name="Martijn J."/>
            <person name="Lind A.E."/>
            <person name="van Eijk R."/>
            <person name="Schleper C."/>
            <person name="Guy L."/>
            <person name="Ettema T.J."/>
        </authorList>
    </citation>
    <scope>NUCLEOTIDE SEQUENCE</scope>
</reference>
<dbReference type="SMART" id="SM00344">
    <property type="entry name" value="HTH_ASNC"/>
    <property type="match status" value="1"/>
</dbReference>
<dbReference type="InterPro" id="IPR036390">
    <property type="entry name" value="WH_DNA-bd_sf"/>
</dbReference>
<keyword evidence="2" id="KW-0238">DNA-binding</keyword>
<name>A0A0F8WAL9_9ZZZZ</name>
<dbReference type="Pfam" id="PF13404">
    <property type="entry name" value="HTH_AsnC-type"/>
    <property type="match status" value="1"/>
</dbReference>
<gene>
    <name evidence="5" type="ORF">LCGC14_3166020</name>
</gene>
<dbReference type="Pfam" id="PF03420">
    <property type="entry name" value="Peptidase_S77"/>
    <property type="match status" value="1"/>
</dbReference>
<accession>A0A0F8WAL9</accession>
<dbReference type="Gene3D" id="1.10.10.10">
    <property type="entry name" value="Winged helix-like DNA-binding domain superfamily/Winged helix DNA-binding domain"/>
    <property type="match status" value="1"/>
</dbReference>
<sequence length="178" mass="20069">MDKIDEKILKNLLVDARLSARQLSLKLGLSTVTVLSRIKKLEKEKIIKGVLFNLKADEPNANGIIYSKDILGKAIKKYNENYVKNGRALGELGRPKNTMPDVHNIAFKVNEIEFEDDHWNAVIEIIAKRKLVQELIEHNEYRMVTMGVGEISKDEDGNNVVKEMKITGVGIVPKDNCA</sequence>
<evidence type="ECO:0000256" key="3">
    <source>
        <dbReference type="ARBA" id="ARBA00023163"/>
    </source>
</evidence>
<organism evidence="5">
    <name type="scientific">marine sediment metagenome</name>
    <dbReference type="NCBI Taxonomy" id="412755"/>
    <lineage>
        <taxon>unclassified sequences</taxon>
        <taxon>metagenomes</taxon>
        <taxon>ecological metagenomes</taxon>
    </lineage>
</organism>
<dbReference type="SUPFAM" id="SSF46785">
    <property type="entry name" value="Winged helix' DNA-binding domain"/>
    <property type="match status" value="1"/>
</dbReference>
<evidence type="ECO:0000259" key="4">
    <source>
        <dbReference type="PROSITE" id="PS50956"/>
    </source>
</evidence>
<dbReference type="PANTHER" id="PTHR30154:SF34">
    <property type="entry name" value="TRANSCRIPTIONAL REGULATOR AZLB"/>
    <property type="match status" value="1"/>
</dbReference>